<dbReference type="Proteomes" id="UP000634805">
    <property type="component" value="Unassembled WGS sequence"/>
</dbReference>
<dbReference type="EMBL" id="CAJHIS010000014">
    <property type="protein sequence ID" value="CAD6493745.1"/>
    <property type="molecule type" value="Genomic_DNA"/>
</dbReference>
<proteinExistence type="predicted"/>
<comment type="caution">
    <text evidence="1">The sequence shown here is derived from an EMBL/GenBank/DDBJ whole genome shotgun (WGS) entry which is preliminary data.</text>
</comment>
<reference evidence="1" key="1">
    <citation type="submission" date="2020-10" db="EMBL/GenBank/DDBJ databases">
        <authorList>
            <person name="Hahn C.J."/>
            <person name="Laso-Perez R."/>
            <person name="Vulcano F."/>
            <person name="Vaziourakis K.-M."/>
            <person name="Stokke R."/>
            <person name="Steen I.H."/>
            <person name="Teske A."/>
            <person name="Boetius A."/>
            <person name="Liebeke M."/>
            <person name="Amann R."/>
            <person name="Knittel K."/>
        </authorList>
    </citation>
    <scope>NUCLEOTIDE SEQUENCE</scope>
    <source>
        <strain evidence="1">Gfbio:e3339647-f889-4370-9287-4fb5cb688e4c:AG392D22_GoMArc1</strain>
    </source>
</reference>
<gene>
    <name evidence="1" type="ORF">EMLJLAPB_00613</name>
</gene>
<accession>A0A811TG75</accession>
<dbReference type="AlphaFoldDB" id="A0A811TG75"/>
<evidence type="ECO:0000313" key="1">
    <source>
        <dbReference type="EMBL" id="CAD6493745.1"/>
    </source>
</evidence>
<organism evidence="1 2">
    <name type="scientific">Candidatus Argoarchaeum ethanivorans</name>
    <dbReference type="NCBI Taxonomy" id="2608793"/>
    <lineage>
        <taxon>Archaea</taxon>
        <taxon>Methanobacteriati</taxon>
        <taxon>Methanobacteriota</taxon>
        <taxon>Stenosarchaea group</taxon>
        <taxon>Methanomicrobia</taxon>
        <taxon>Methanosarcinales</taxon>
        <taxon>Methanosarcinales incertae sedis</taxon>
        <taxon>GOM Arc I cluster</taxon>
        <taxon>Candidatus Argoarchaeum</taxon>
    </lineage>
</organism>
<protein>
    <submittedName>
        <fullName evidence="1">Uncharacterized protein</fullName>
    </submittedName>
</protein>
<evidence type="ECO:0000313" key="2">
    <source>
        <dbReference type="Proteomes" id="UP000634805"/>
    </source>
</evidence>
<name>A0A811TG75_9EURY</name>
<sequence>MKETKGVWSEHPVFKEMDDAIEIVNWMRGEE</sequence>